<dbReference type="AlphaFoldDB" id="A0A919GZK9"/>
<keyword evidence="1" id="KW-0812">Transmembrane</keyword>
<accession>A0A919GZK9</accession>
<feature type="transmembrane region" description="Helical" evidence="1">
    <location>
        <begin position="163"/>
        <end position="182"/>
    </location>
</feature>
<name>A0A919GZK9_9ACTN</name>
<keyword evidence="1" id="KW-0472">Membrane</keyword>
<evidence type="ECO:0008006" key="4">
    <source>
        <dbReference type="Google" id="ProtNLM"/>
    </source>
</evidence>
<dbReference type="EMBL" id="BNEE01000004">
    <property type="protein sequence ID" value="GHI84023.1"/>
    <property type="molecule type" value="Genomic_DNA"/>
</dbReference>
<keyword evidence="3" id="KW-1185">Reference proteome</keyword>
<feature type="transmembrane region" description="Helical" evidence="1">
    <location>
        <begin position="48"/>
        <end position="69"/>
    </location>
</feature>
<organism evidence="2 3">
    <name type="scientific">Streptomyces xanthophaeus</name>
    <dbReference type="NCBI Taxonomy" id="67385"/>
    <lineage>
        <taxon>Bacteria</taxon>
        <taxon>Bacillati</taxon>
        <taxon>Actinomycetota</taxon>
        <taxon>Actinomycetes</taxon>
        <taxon>Kitasatosporales</taxon>
        <taxon>Streptomycetaceae</taxon>
        <taxon>Streptomyces</taxon>
    </lineage>
</organism>
<evidence type="ECO:0000313" key="3">
    <source>
        <dbReference type="Proteomes" id="UP000600026"/>
    </source>
</evidence>
<evidence type="ECO:0000256" key="1">
    <source>
        <dbReference type="SAM" id="Phobius"/>
    </source>
</evidence>
<evidence type="ECO:0000313" key="2">
    <source>
        <dbReference type="EMBL" id="GHI84023.1"/>
    </source>
</evidence>
<proteinExistence type="predicted"/>
<dbReference type="RefSeq" id="WP_234321940.1">
    <property type="nucleotide sequence ID" value="NZ_JBHWBQ010000094.1"/>
</dbReference>
<reference evidence="2" key="1">
    <citation type="submission" date="2020-09" db="EMBL/GenBank/DDBJ databases">
        <title>Whole genome shotgun sequence of Streptomyces xanthophaeus NBRC 12829.</title>
        <authorList>
            <person name="Komaki H."/>
            <person name="Tamura T."/>
        </authorList>
    </citation>
    <scope>NUCLEOTIDE SEQUENCE</scope>
    <source>
        <strain evidence="2">NBRC 12829</strain>
    </source>
</reference>
<gene>
    <name evidence="2" type="ORF">Sxan_13870</name>
</gene>
<comment type="caution">
    <text evidence="2">The sequence shown here is derived from an EMBL/GenBank/DDBJ whole genome shotgun (WGS) entry which is preliminary data.</text>
</comment>
<dbReference type="Proteomes" id="UP000600026">
    <property type="component" value="Unassembled WGS sequence"/>
</dbReference>
<sequence>MFAATCGLLAALGHVLMSGTSVPWWAMAPALAGAGAAGWSLAGRERGVLAVTSVAVLVQAALHGGFSLAQAAAARSSGTETGSLTRAWVRHLLCGAPDAVAAPLPATADALHLVTRAGHGGPAHLPPGTADAALTGAAHAHHTATALTQTAAPAHDMSGASSGGMLAAHLLAALLCGLWLAYGEKGTFRMLRAGAGWLLAPLRLVLRLPAPPHRPRVRPYRECRTHPLLQLLLDHTVTSRGPPPGTAVL</sequence>
<keyword evidence="1" id="KW-1133">Transmembrane helix</keyword>
<protein>
    <recommendedName>
        <fullName evidence="4">Integral membrane protein</fullName>
    </recommendedName>
</protein>